<evidence type="ECO:0000256" key="1">
    <source>
        <dbReference type="SAM" id="SignalP"/>
    </source>
</evidence>
<feature type="chain" id="PRO_5003921389" evidence="1">
    <location>
        <begin position="25"/>
        <end position="177"/>
    </location>
</feature>
<keyword evidence="4" id="KW-1185">Reference proteome</keyword>
<dbReference type="Gene3D" id="2.60.40.1090">
    <property type="entry name" value="Fimbrial-type adhesion domain"/>
    <property type="match status" value="1"/>
</dbReference>
<evidence type="ECO:0000313" key="3">
    <source>
        <dbReference type="EMBL" id="EKT55337.1"/>
    </source>
</evidence>
<dbReference type="Pfam" id="PF00419">
    <property type="entry name" value="Fimbrial"/>
    <property type="match status" value="1"/>
</dbReference>
<dbReference type="PATRIC" id="fig|1141662.3.peg.3274"/>
<dbReference type="PANTHER" id="PTHR33420:SF26">
    <property type="entry name" value="FIMBRIAL SUBUNIT"/>
    <property type="match status" value="1"/>
</dbReference>
<evidence type="ECO:0000313" key="4">
    <source>
        <dbReference type="Proteomes" id="UP000009336"/>
    </source>
</evidence>
<dbReference type="HOGENOM" id="CLU_088965_3_4_6"/>
<dbReference type="AlphaFoldDB" id="K8WD06"/>
<dbReference type="OrthoDB" id="6453785at2"/>
<dbReference type="RefSeq" id="WP_008913210.1">
    <property type="nucleotide sequence ID" value="NZ_KB233225.1"/>
</dbReference>
<reference evidence="3 4" key="1">
    <citation type="journal article" date="2012" name="BMC Genomics">
        <title>Comparative genomics of bacteria in the genus Providencia isolated from wild Drosophila melanogaster.</title>
        <authorList>
            <person name="Galac M.R."/>
            <person name="Lazzaro B.P."/>
        </authorList>
    </citation>
    <scope>NUCLEOTIDE SEQUENCE [LARGE SCALE GENOMIC DNA]</scope>
    <source>
        <strain evidence="3 4">DSM 19968</strain>
    </source>
</reference>
<dbReference type="InterPro" id="IPR008966">
    <property type="entry name" value="Adhesion_dom_sf"/>
</dbReference>
<sequence length="177" mass="19672">MNKINKLRYLLLIPFFLGAPLAYSSNTLDVEFNGELIATACQISSKSIKQDVPLYNLRWQFINENGSSAVTPFSIAIDKCSAMDLKKIIKLTWISNKLITVKGDSFIATEGDSNVLLGLVDKDERPIIWNKPMSVGAISVVDNTQQLDFGVFVRKPPTGEAKTGDFSSIIMFNVEYE</sequence>
<proteinExistence type="predicted"/>
<gene>
    <name evidence="3" type="ORF">OOA_16139</name>
</gene>
<keyword evidence="1" id="KW-0732">Signal</keyword>
<comment type="caution">
    <text evidence="3">The sequence shown here is derived from an EMBL/GenBank/DDBJ whole genome shotgun (WGS) entry which is preliminary data.</text>
</comment>
<name>K8WD06_9GAMM</name>
<feature type="domain" description="Fimbrial-type adhesion" evidence="2">
    <location>
        <begin position="31"/>
        <end position="176"/>
    </location>
</feature>
<feature type="signal peptide" evidence="1">
    <location>
        <begin position="1"/>
        <end position="24"/>
    </location>
</feature>
<dbReference type="EMBL" id="AKKL01000046">
    <property type="protein sequence ID" value="EKT55337.1"/>
    <property type="molecule type" value="Genomic_DNA"/>
</dbReference>
<accession>K8WD06</accession>
<dbReference type="InterPro" id="IPR036937">
    <property type="entry name" value="Adhesion_dom_fimbrial_sf"/>
</dbReference>
<dbReference type="GO" id="GO:0043709">
    <property type="term" value="P:cell adhesion involved in single-species biofilm formation"/>
    <property type="evidence" value="ECO:0007669"/>
    <property type="project" value="TreeGrafter"/>
</dbReference>
<organism evidence="3 4">
    <name type="scientific">Providencia burhodogranariea DSM 19968</name>
    <dbReference type="NCBI Taxonomy" id="1141662"/>
    <lineage>
        <taxon>Bacteria</taxon>
        <taxon>Pseudomonadati</taxon>
        <taxon>Pseudomonadota</taxon>
        <taxon>Gammaproteobacteria</taxon>
        <taxon>Enterobacterales</taxon>
        <taxon>Morganellaceae</taxon>
        <taxon>Providencia</taxon>
    </lineage>
</organism>
<dbReference type="GO" id="GO:0009289">
    <property type="term" value="C:pilus"/>
    <property type="evidence" value="ECO:0007669"/>
    <property type="project" value="InterPro"/>
</dbReference>
<protein>
    <submittedName>
        <fullName evidence="3">Fimbrial subunit</fullName>
    </submittedName>
</protein>
<dbReference type="eggNOG" id="COG3539">
    <property type="taxonomic scope" value="Bacteria"/>
</dbReference>
<dbReference type="STRING" id="1141662.OOA_16139"/>
<dbReference type="SUPFAM" id="SSF49401">
    <property type="entry name" value="Bacterial adhesins"/>
    <property type="match status" value="1"/>
</dbReference>
<dbReference type="InterPro" id="IPR000259">
    <property type="entry name" value="Adhesion_dom_fimbrial"/>
</dbReference>
<dbReference type="PANTHER" id="PTHR33420">
    <property type="entry name" value="FIMBRIAL SUBUNIT ELFA-RELATED"/>
    <property type="match status" value="1"/>
</dbReference>
<evidence type="ECO:0000259" key="2">
    <source>
        <dbReference type="Pfam" id="PF00419"/>
    </source>
</evidence>
<dbReference type="Proteomes" id="UP000009336">
    <property type="component" value="Unassembled WGS sequence"/>
</dbReference>
<dbReference type="InterPro" id="IPR050263">
    <property type="entry name" value="Bact_Fimbrial_Adh_Pro"/>
</dbReference>